<sequence length="134" mass="15008">MYRAMGIDYITHSFKTAAATDPAAKLYYNDFNIERCCNAKINATYTLVKTVQAAGARVDGIGMQGHSRVGKSPSKKELMDTMARFSELVDEVAYTEIDIRHLKLPTPLPRTKNSKPKTTLRWWGPVSIRPSVSE</sequence>
<proteinExistence type="inferred from homology"/>
<keyword evidence="11" id="KW-0624">Polysaccharide degradation</keyword>
<name>A0AA40C8Z5_9PEZI</name>
<feature type="domain" description="GH10" evidence="12">
    <location>
        <begin position="1"/>
        <end position="134"/>
    </location>
</feature>
<dbReference type="GO" id="GO:0005576">
    <property type="term" value="C:extracellular region"/>
    <property type="evidence" value="ECO:0007669"/>
    <property type="project" value="UniProtKB-SubCell"/>
</dbReference>
<reference evidence="13" key="1">
    <citation type="submission" date="2023-06" db="EMBL/GenBank/DDBJ databases">
        <title>Genome-scale phylogeny and comparative genomics of the fungal order Sordariales.</title>
        <authorList>
            <consortium name="Lawrence Berkeley National Laboratory"/>
            <person name="Hensen N."/>
            <person name="Bonometti L."/>
            <person name="Westerberg I."/>
            <person name="Brannstrom I.O."/>
            <person name="Guillou S."/>
            <person name="Cros-Aarteil S."/>
            <person name="Calhoun S."/>
            <person name="Haridas S."/>
            <person name="Kuo A."/>
            <person name="Mondo S."/>
            <person name="Pangilinan J."/>
            <person name="Riley R."/>
            <person name="LaButti K."/>
            <person name="Andreopoulos B."/>
            <person name="Lipzen A."/>
            <person name="Chen C."/>
            <person name="Yanf M."/>
            <person name="Daum C."/>
            <person name="Ng V."/>
            <person name="Clum A."/>
            <person name="Steindorff A."/>
            <person name="Ohm R."/>
            <person name="Martin F."/>
            <person name="Silar P."/>
            <person name="Natvig D."/>
            <person name="Lalanne C."/>
            <person name="Gautier V."/>
            <person name="Ament-velasquez S.L."/>
            <person name="Kruys A."/>
            <person name="Hutchinson M.I."/>
            <person name="Powell A.J."/>
            <person name="Barry K."/>
            <person name="Miller A.N."/>
            <person name="Grigoriev I.V."/>
            <person name="Debuchy R."/>
            <person name="Gladieux P."/>
            <person name="Thoren M.H."/>
            <person name="Johannesson H."/>
        </authorList>
    </citation>
    <scope>NUCLEOTIDE SEQUENCE</scope>
    <source>
        <strain evidence="13">SMH3391-2</strain>
    </source>
</reference>
<dbReference type="InterPro" id="IPR001000">
    <property type="entry name" value="GH10_dom"/>
</dbReference>
<dbReference type="PROSITE" id="PS51760">
    <property type="entry name" value="GH10_2"/>
    <property type="match status" value="1"/>
</dbReference>
<dbReference type="PANTHER" id="PTHR31490">
    <property type="entry name" value="GLYCOSYL HYDROLASE"/>
    <property type="match status" value="1"/>
</dbReference>
<dbReference type="GO" id="GO:0045493">
    <property type="term" value="P:xylan catabolic process"/>
    <property type="evidence" value="ECO:0007669"/>
    <property type="project" value="UniProtKB-KW"/>
</dbReference>
<dbReference type="InterPro" id="IPR044846">
    <property type="entry name" value="GH10"/>
</dbReference>
<dbReference type="SUPFAM" id="SSF51445">
    <property type="entry name" value="(Trans)glycosidases"/>
    <property type="match status" value="1"/>
</dbReference>
<protein>
    <recommendedName>
        <fullName evidence="5">endo-1,4-beta-xylanase</fullName>
        <ecNumber evidence="5">3.2.1.8</ecNumber>
    </recommendedName>
</protein>
<comment type="caution">
    <text evidence="13">The sequence shown here is derived from an EMBL/GenBank/DDBJ whole genome shotgun (WGS) entry which is preliminary data.</text>
</comment>
<accession>A0AA40C8Z5</accession>
<dbReference type="AlphaFoldDB" id="A0AA40C8Z5"/>
<evidence type="ECO:0000256" key="7">
    <source>
        <dbReference type="ARBA" id="ARBA00022651"/>
    </source>
</evidence>
<comment type="pathway">
    <text evidence="3">Glycan degradation; xylan degradation.</text>
</comment>
<evidence type="ECO:0000256" key="8">
    <source>
        <dbReference type="ARBA" id="ARBA00022801"/>
    </source>
</evidence>
<comment type="catalytic activity">
    <reaction evidence="1">
        <text>Endohydrolysis of (1-&gt;4)-beta-D-xylosidic linkages in xylans.</text>
        <dbReference type="EC" id="3.2.1.8"/>
    </reaction>
</comment>
<dbReference type="GO" id="GO:0031176">
    <property type="term" value="F:endo-1,4-beta-xylanase activity"/>
    <property type="evidence" value="ECO:0007669"/>
    <property type="project" value="UniProtKB-EC"/>
</dbReference>
<dbReference type="PRINTS" id="PR00134">
    <property type="entry name" value="GLHYDRLASE10"/>
</dbReference>
<evidence type="ECO:0000256" key="10">
    <source>
        <dbReference type="ARBA" id="ARBA00023295"/>
    </source>
</evidence>
<organism evidence="13 14">
    <name type="scientific">Bombardia bombarda</name>
    <dbReference type="NCBI Taxonomy" id="252184"/>
    <lineage>
        <taxon>Eukaryota</taxon>
        <taxon>Fungi</taxon>
        <taxon>Dikarya</taxon>
        <taxon>Ascomycota</taxon>
        <taxon>Pezizomycotina</taxon>
        <taxon>Sordariomycetes</taxon>
        <taxon>Sordariomycetidae</taxon>
        <taxon>Sordariales</taxon>
        <taxon>Lasiosphaeriaceae</taxon>
        <taxon>Bombardia</taxon>
    </lineage>
</organism>
<evidence type="ECO:0000256" key="4">
    <source>
        <dbReference type="ARBA" id="ARBA00007495"/>
    </source>
</evidence>
<dbReference type="Proteomes" id="UP001174934">
    <property type="component" value="Unassembled WGS sequence"/>
</dbReference>
<evidence type="ECO:0000313" key="13">
    <source>
        <dbReference type="EMBL" id="KAK0629405.1"/>
    </source>
</evidence>
<dbReference type="Pfam" id="PF00331">
    <property type="entry name" value="Glyco_hydro_10"/>
    <property type="match status" value="1"/>
</dbReference>
<evidence type="ECO:0000256" key="3">
    <source>
        <dbReference type="ARBA" id="ARBA00004851"/>
    </source>
</evidence>
<dbReference type="EMBL" id="JAULSR010000002">
    <property type="protein sequence ID" value="KAK0629405.1"/>
    <property type="molecule type" value="Genomic_DNA"/>
</dbReference>
<evidence type="ECO:0000256" key="2">
    <source>
        <dbReference type="ARBA" id="ARBA00004613"/>
    </source>
</evidence>
<keyword evidence="8 13" id="KW-0378">Hydrolase</keyword>
<keyword evidence="9" id="KW-0119">Carbohydrate metabolism</keyword>
<keyword evidence="6" id="KW-0964">Secreted</keyword>
<gene>
    <name evidence="13" type="ORF">B0T17DRAFT_185267</name>
</gene>
<comment type="subcellular location">
    <subcellularLocation>
        <location evidence="2">Secreted</location>
    </subcellularLocation>
</comment>
<evidence type="ECO:0000256" key="9">
    <source>
        <dbReference type="ARBA" id="ARBA00023277"/>
    </source>
</evidence>
<evidence type="ECO:0000259" key="12">
    <source>
        <dbReference type="PROSITE" id="PS51760"/>
    </source>
</evidence>
<dbReference type="Gene3D" id="3.20.20.80">
    <property type="entry name" value="Glycosidases"/>
    <property type="match status" value="1"/>
</dbReference>
<evidence type="ECO:0000256" key="11">
    <source>
        <dbReference type="ARBA" id="ARBA00023326"/>
    </source>
</evidence>
<keyword evidence="7" id="KW-0858">Xylan degradation</keyword>
<evidence type="ECO:0000256" key="5">
    <source>
        <dbReference type="ARBA" id="ARBA00012590"/>
    </source>
</evidence>
<keyword evidence="14" id="KW-1185">Reference proteome</keyword>
<comment type="similarity">
    <text evidence="4">Belongs to the glycosyl hydrolase 10 (cellulase F) family.</text>
</comment>
<dbReference type="EC" id="3.2.1.8" evidence="5"/>
<dbReference type="InterPro" id="IPR017853">
    <property type="entry name" value="GH"/>
</dbReference>
<evidence type="ECO:0000313" key="14">
    <source>
        <dbReference type="Proteomes" id="UP001174934"/>
    </source>
</evidence>
<dbReference type="PANTHER" id="PTHR31490:SF35">
    <property type="entry name" value="ENDO-1,4-BETA-XYLANASE"/>
    <property type="match status" value="1"/>
</dbReference>
<evidence type="ECO:0000256" key="1">
    <source>
        <dbReference type="ARBA" id="ARBA00000681"/>
    </source>
</evidence>
<evidence type="ECO:0000256" key="6">
    <source>
        <dbReference type="ARBA" id="ARBA00022525"/>
    </source>
</evidence>
<keyword evidence="10" id="KW-0326">Glycosidase</keyword>